<comment type="caution">
    <text evidence="2">The sequence shown here is derived from an EMBL/GenBank/DDBJ whole genome shotgun (WGS) entry which is preliminary data.</text>
</comment>
<dbReference type="AlphaFoldDB" id="A0A427AG86"/>
<proteinExistence type="predicted"/>
<organism evidence="2 3">
    <name type="scientific">Ensete ventricosum</name>
    <name type="common">Abyssinian banana</name>
    <name type="synonym">Musa ensete</name>
    <dbReference type="NCBI Taxonomy" id="4639"/>
    <lineage>
        <taxon>Eukaryota</taxon>
        <taxon>Viridiplantae</taxon>
        <taxon>Streptophyta</taxon>
        <taxon>Embryophyta</taxon>
        <taxon>Tracheophyta</taxon>
        <taxon>Spermatophyta</taxon>
        <taxon>Magnoliopsida</taxon>
        <taxon>Liliopsida</taxon>
        <taxon>Zingiberales</taxon>
        <taxon>Musaceae</taxon>
        <taxon>Ensete</taxon>
    </lineage>
</organism>
<gene>
    <name evidence="2" type="ORF">B296_00009800</name>
</gene>
<dbReference type="EMBL" id="AMZH03002536">
    <property type="protein sequence ID" value="RRT75259.1"/>
    <property type="molecule type" value="Genomic_DNA"/>
</dbReference>
<evidence type="ECO:0000313" key="2">
    <source>
        <dbReference type="EMBL" id="RRT75259.1"/>
    </source>
</evidence>
<protein>
    <submittedName>
        <fullName evidence="2">Uncharacterized protein</fullName>
    </submittedName>
</protein>
<name>A0A427AG86_ENSVE</name>
<evidence type="ECO:0000256" key="1">
    <source>
        <dbReference type="SAM" id="MobiDB-lite"/>
    </source>
</evidence>
<dbReference type="Proteomes" id="UP000287651">
    <property type="component" value="Unassembled WGS sequence"/>
</dbReference>
<sequence>MRTMEYSWPSQGDWNSALWSTETFSSAWNGYVRRRQKCAISSARCYALKGTTEAVLTKSCNLASAFARAEQCTDCSVRQSSPRGRWSPKLPEGRMQREKNAKRKVTPTGQISRRDRSCAKDEGSFEAHAPHLRDAFDGETKAIQLAEAKLGSEGLRTGQEDVKAGVTRDCVGEGELLKEQTQSEALRCAGRGHTWRDWDLIIQRYNRNDWRVGQLQCLYSLKGVRQVRGQGRGSCLENIEVLKQVVERGGEATTSPEGLSYPIAKRRLEMRWTRRGAIVP</sequence>
<feature type="region of interest" description="Disordered" evidence="1">
    <location>
        <begin position="78"/>
        <end position="122"/>
    </location>
</feature>
<evidence type="ECO:0000313" key="3">
    <source>
        <dbReference type="Proteomes" id="UP000287651"/>
    </source>
</evidence>
<reference evidence="2 3" key="1">
    <citation type="journal article" date="2014" name="Agronomy (Basel)">
        <title>A Draft Genome Sequence for Ensete ventricosum, the Drought-Tolerant Tree Against Hunger.</title>
        <authorList>
            <person name="Harrison J."/>
            <person name="Moore K.A."/>
            <person name="Paszkiewicz K."/>
            <person name="Jones T."/>
            <person name="Grant M."/>
            <person name="Ambacheew D."/>
            <person name="Muzemil S."/>
            <person name="Studholme D.J."/>
        </authorList>
    </citation>
    <scope>NUCLEOTIDE SEQUENCE [LARGE SCALE GENOMIC DNA]</scope>
</reference>
<accession>A0A427AG86</accession>
<feature type="compositionally biased region" description="Basic and acidic residues" evidence="1">
    <location>
        <begin position="112"/>
        <end position="122"/>
    </location>
</feature>